<evidence type="ECO:0000256" key="2">
    <source>
        <dbReference type="ARBA" id="ARBA00022980"/>
    </source>
</evidence>
<dbReference type="InterPro" id="IPR050063">
    <property type="entry name" value="Ribosomal_protein_uL29"/>
</dbReference>
<comment type="similarity">
    <text evidence="1 5">Belongs to the universal ribosomal protein uL29 family.</text>
</comment>
<organism evidence="6 9">
    <name type="scientific">Helicobacter muridarum</name>
    <dbReference type="NCBI Taxonomy" id="216"/>
    <lineage>
        <taxon>Bacteria</taxon>
        <taxon>Pseudomonadati</taxon>
        <taxon>Campylobacterota</taxon>
        <taxon>Epsilonproteobacteria</taxon>
        <taxon>Campylobacterales</taxon>
        <taxon>Helicobacteraceae</taxon>
        <taxon>Helicobacter</taxon>
    </lineage>
</organism>
<evidence type="ECO:0000256" key="1">
    <source>
        <dbReference type="ARBA" id="ARBA00009254"/>
    </source>
</evidence>
<dbReference type="InterPro" id="IPR018254">
    <property type="entry name" value="Ribosomal_uL29_CS"/>
</dbReference>
<dbReference type="Proteomes" id="UP000255139">
    <property type="component" value="Unassembled WGS sequence"/>
</dbReference>
<protein>
    <recommendedName>
        <fullName evidence="4 5">Large ribosomal subunit protein uL29</fullName>
    </recommendedName>
</protein>
<dbReference type="NCBIfam" id="TIGR00012">
    <property type="entry name" value="L29"/>
    <property type="match status" value="1"/>
</dbReference>
<dbReference type="Pfam" id="PF00831">
    <property type="entry name" value="Ribosomal_L29"/>
    <property type="match status" value="1"/>
</dbReference>
<dbReference type="FunFam" id="1.10.287.310:FF:000001">
    <property type="entry name" value="50S ribosomal protein L29"/>
    <property type="match status" value="1"/>
</dbReference>
<dbReference type="PROSITE" id="PS00579">
    <property type="entry name" value="RIBOSOMAL_L29"/>
    <property type="match status" value="1"/>
</dbReference>
<keyword evidence="2 5" id="KW-0689">Ribosomal protein</keyword>
<dbReference type="RefSeq" id="WP_034559020.1">
    <property type="nucleotide sequence ID" value="NZ_FZML01000017.1"/>
</dbReference>
<evidence type="ECO:0000313" key="9">
    <source>
        <dbReference type="Proteomes" id="UP000255139"/>
    </source>
</evidence>
<accession>A0A099TW00</accession>
<name>A0A099TW00_9HELI</name>
<dbReference type="GO" id="GO:0022625">
    <property type="term" value="C:cytosolic large ribosomal subunit"/>
    <property type="evidence" value="ECO:0007669"/>
    <property type="project" value="TreeGrafter"/>
</dbReference>
<keyword evidence="3 5" id="KW-0687">Ribonucleoprotein</keyword>
<dbReference type="AlphaFoldDB" id="A0A099TW00"/>
<keyword evidence="9" id="KW-1185">Reference proteome</keyword>
<dbReference type="PANTHER" id="PTHR10916:SF0">
    <property type="entry name" value="LARGE RIBOSOMAL SUBUNIT PROTEIN UL29C"/>
    <property type="match status" value="1"/>
</dbReference>
<sequence>MKYTELQDKSLIELQQLLKDKKAELFALRIQLKTMQLTKTSQISSIRKDIARISTAISQKAVLDS</sequence>
<proteinExistence type="inferred from homology"/>
<dbReference type="SUPFAM" id="SSF46561">
    <property type="entry name" value="Ribosomal protein L29 (L29p)"/>
    <property type="match status" value="1"/>
</dbReference>
<dbReference type="InterPro" id="IPR036049">
    <property type="entry name" value="Ribosomal_uL29_sf"/>
</dbReference>
<dbReference type="InterPro" id="IPR001854">
    <property type="entry name" value="Ribosomal_uL29"/>
</dbReference>
<reference evidence="7 8" key="1">
    <citation type="journal article" date="2014" name="Genome Announc.">
        <title>Draft genome sequences of eight enterohepatic helicobacter species isolated from both laboratory and wild rodents.</title>
        <authorList>
            <person name="Sheh A."/>
            <person name="Shen Z."/>
            <person name="Fox J.G."/>
        </authorList>
    </citation>
    <scope>NUCLEOTIDE SEQUENCE [LARGE SCALE GENOMIC DNA]</scope>
    <source>
        <strain evidence="7 8">ST1</strain>
    </source>
</reference>
<evidence type="ECO:0000256" key="5">
    <source>
        <dbReference type="HAMAP-Rule" id="MF_00374"/>
    </source>
</evidence>
<dbReference type="HAMAP" id="MF_00374">
    <property type="entry name" value="Ribosomal_uL29"/>
    <property type="match status" value="1"/>
</dbReference>
<evidence type="ECO:0000256" key="3">
    <source>
        <dbReference type="ARBA" id="ARBA00023274"/>
    </source>
</evidence>
<dbReference type="STRING" id="216.LS73_08010"/>
<dbReference type="OrthoDB" id="5373225at2"/>
<dbReference type="CDD" id="cd00427">
    <property type="entry name" value="Ribosomal_L29_HIP"/>
    <property type="match status" value="1"/>
</dbReference>
<dbReference type="EMBL" id="UGJE01000002">
    <property type="protein sequence ID" value="STQ85354.1"/>
    <property type="molecule type" value="Genomic_DNA"/>
</dbReference>
<dbReference type="Gene3D" id="1.10.287.310">
    <property type="match status" value="1"/>
</dbReference>
<dbReference type="GO" id="GO:0006412">
    <property type="term" value="P:translation"/>
    <property type="evidence" value="ECO:0007669"/>
    <property type="project" value="UniProtKB-UniRule"/>
</dbReference>
<dbReference type="GO" id="GO:0003735">
    <property type="term" value="F:structural constituent of ribosome"/>
    <property type="evidence" value="ECO:0007669"/>
    <property type="project" value="InterPro"/>
</dbReference>
<dbReference type="PANTHER" id="PTHR10916">
    <property type="entry name" value="60S RIBOSOMAL PROTEIN L35/50S RIBOSOMAL PROTEIN L29"/>
    <property type="match status" value="1"/>
</dbReference>
<reference evidence="6 9" key="2">
    <citation type="submission" date="2018-06" db="EMBL/GenBank/DDBJ databases">
        <authorList>
            <consortium name="Pathogen Informatics"/>
            <person name="Doyle S."/>
        </authorList>
    </citation>
    <scope>NUCLEOTIDE SEQUENCE [LARGE SCALE GENOMIC DNA]</scope>
    <source>
        <strain evidence="6 9">NCTC12714</strain>
    </source>
</reference>
<dbReference type="Proteomes" id="UP000029922">
    <property type="component" value="Unassembled WGS sequence"/>
</dbReference>
<evidence type="ECO:0000313" key="6">
    <source>
        <dbReference type="EMBL" id="STQ85354.1"/>
    </source>
</evidence>
<gene>
    <name evidence="5 6" type="primary">rpmC</name>
    <name evidence="7" type="ORF">LS73_001760</name>
    <name evidence="6" type="ORF">NCTC12714_00139</name>
</gene>
<evidence type="ECO:0000313" key="7">
    <source>
        <dbReference type="EMBL" id="TLE01425.1"/>
    </source>
</evidence>
<evidence type="ECO:0000256" key="4">
    <source>
        <dbReference type="ARBA" id="ARBA00035204"/>
    </source>
</evidence>
<dbReference type="EMBL" id="JRPD02000002">
    <property type="protein sequence ID" value="TLE01425.1"/>
    <property type="molecule type" value="Genomic_DNA"/>
</dbReference>
<evidence type="ECO:0000313" key="8">
    <source>
        <dbReference type="Proteomes" id="UP000029922"/>
    </source>
</evidence>